<keyword evidence="4" id="KW-1015">Disulfide bond</keyword>
<feature type="domain" description="Peptidase S1" evidence="5">
    <location>
        <begin position="2"/>
        <end position="246"/>
    </location>
</feature>
<keyword evidence="2" id="KW-0378">Hydrolase</keyword>
<keyword evidence="6" id="KW-1185">Reference proteome</keyword>
<dbReference type="SMART" id="SM00020">
    <property type="entry name" value="Tryp_SPc"/>
    <property type="match status" value="1"/>
</dbReference>
<dbReference type="InterPro" id="IPR009003">
    <property type="entry name" value="Peptidase_S1_PA"/>
</dbReference>
<dbReference type="PROSITE" id="PS50240">
    <property type="entry name" value="TRYPSIN_DOM"/>
    <property type="match status" value="1"/>
</dbReference>
<organism evidence="6 7">
    <name type="scientific">Bicyclus anynana</name>
    <name type="common">Squinting bush brown butterfly</name>
    <dbReference type="NCBI Taxonomy" id="110368"/>
    <lineage>
        <taxon>Eukaryota</taxon>
        <taxon>Metazoa</taxon>
        <taxon>Ecdysozoa</taxon>
        <taxon>Arthropoda</taxon>
        <taxon>Hexapoda</taxon>
        <taxon>Insecta</taxon>
        <taxon>Pterygota</taxon>
        <taxon>Neoptera</taxon>
        <taxon>Endopterygota</taxon>
        <taxon>Lepidoptera</taxon>
        <taxon>Glossata</taxon>
        <taxon>Ditrysia</taxon>
        <taxon>Papilionoidea</taxon>
        <taxon>Nymphalidae</taxon>
        <taxon>Satyrinae</taxon>
        <taxon>Satyrini</taxon>
        <taxon>Mycalesina</taxon>
        <taxon>Bicyclus</taxon>
    </lineage>
</organism>
<dbReference type="Gene3D" id="2.40.10.10">
    <property type="entry name" value="Trypsin-like serine proteases"/>
    <property type="match status" value="1"/>
</dbReference>
<evidence type="ECO:0000259" key="5">
    <source>
        <dbReference type="PROSITE" id="PS50240"/>
    </source>
</evidence>
<accession>A0ABM3LQG7</accession>
<evidence type="ECO:0000256" key="4">
    <source>
        <dbReference type="ARBA" id="ARBA00023157"/>
    </source>
</evidence>
<dbReference type="PANTHER" id="PTHR24276:SF98">
    <property type="entry name" value="FI18310P1-RELATED"/>
    <property type="match status" value="1"/>
</dbReference>
<evidence type="ECO:0000256" key="3">
    <source>
        <dbReference type="ARBA" id="ARBA00022825"/>
    </source>
</evidence>
<dbReference type="Proteomes" id="UP001652582">
    <property type="component" value="Chromosome 2"/>
</dbReference>
<reference evidence="6" key="1">
    <citation type="submission" date="2025-05" db="UniProtKB">
        <authorList>
            <consortium name="RefSeq"/>
        </authorList>
    </citation>
    <scope>NUCLEOTIDE SEQUENCE [LARGE SCALE GENOMIC DNA]</scope>
</reference>
<reference evidence="7" key="2">
    <citation type="submission" date="2025-08" db="UniProtKB">
        <authorList>
            <consortium name="RefSeq"/>
        </authorList>
    </citation>
    <scope>IDENTIFICATION</scope>
</reference>
<proteinExistence type="predicted"/>
<dbReference type="GeneID" id="128198717"/>
<keyword evidence="1" id="KW-0645">Protease</keyword>
<name>A0ABM3LQG7_BICAN</name>
<dbReference type="SUPFAM" id="SSF50494">
    <property type="entry name" value="Trypsin-like serine proteases"/>
    <property type="match status" value="1"/>
</dbReference>
<evidence type="ECO:0000313" key="6">
    <source>
        <dbReference type="Proteomes" id="UP001652582"/>
    </source>
</evidence>
<dbReference type="PANTHER" id="PTHR24276">
    <property type="entry name" value="POLYSERASE-RELATED"/>
    <property type="match status" value="1"/>
</dbReference>
<keyword evidence="3" id="KW-0720">Serine protease</keyword>
<evidence type="ECO:0000256" key="1">
    <source>
        <dbReference type="ARBA" id="ARBA00022670"/>
    </source>
</evidence>
<dbReference type="InterPro" id="IPR043504">
    <property type="entry name" value="Peptidase_S1_PA_chymotrypsin"/>
</dbReference>
<sequence length="249" mass="27941">MDVDNQNCEDTHVSDYPYSVSIQKKGAHYASGALIHNKWILSVAGEFYHIRESIKLFRARLGSLNCKKGGVLVPLKRIEVHPSYIYNQPGFDLALLRIGHGVKCSNNIRPISLSDVRSSVINAKFLATYWPRLMVRGKVLPQSAKERIKQNRMRVSTQKTLPWKTCSNIVQASNYTLHVSSLCLKPITSHHSSCMPDVGAPIIGDDGLWGITSGWITDDCSNYNSPTIFTRISIEPITTWLNTLLDEDK</sequence>
<dbReference type="InterPro" id="IPR050430">
    <property type="entry name" value="Peptidase_S1"/>
</dbReference>
<evidence type="ECO:0000313" key="7">
    <source>
        <dbReference type="RefSeq" id="XP_052741329.1"/>
    </source>
</evidence>
<evidence type="ECO:0000256" key="2">
    <source>
        <dbReference type="ARBA" id="ARBA00022801"/>
    </source>
</evidence>
<gene>
    <name evidence="7" type="primary">LOC128198717</name>
</gene>
<dbReference type="Pfam" id="PF00089">
    <property type="entry name" value="Trypsin"/>
    <property type="match status" value="1"/>
</dbReference>
<protein>
    <submittedName>
        <fullName evidence="7">Trypsin-like</fullName>
    </submittedName>
</protein>
<dbReference type="RefSeq" id="XP_052741329.1">
    <property type="nucleotide sequence ID" value="XM_052885369.1"/>
</dbReference>
<dbReference type="InterPro" id="IPR001254">
    <property type="entry name" value="Trypsin_dom"/>
</dbReference>